<keyword evidence="9" id="KW-1185">Reference proteome</keyword>
<feature type="region of interest" description="Disordered" evidence="6">
    <location>
        <begin position="157"/>
        <end position="185"/>
    </location>
</feature>
<evidence type="ECO:0000256" key="4">
    <source>
        <dbReference type="ARBA" id="ARBA00022833"/>
    </source>
</evidence>
<evidence type="ECO:0000313" key="9">
    <source>
        <dbReference type="Proteomes" id="UP000077051"/>
    </source>
</evidence>
<dbReference type="SMART" id="SM00355">
    <property type="entry name" value="ZnF_C2H2"/>
    <property type="match status" value="2"/>
</dbReference>
<evidence type="ECO:0000256" key="3">
    <source>
        <dbReference type="ARBA" id="ARBA00022771"/>
    </source>
</evidence>
<evidence type="ECO:0000256" key="1">
    <source>
        <dbReference type="ARBA" id="ARBA00022723"/>
    </source>
</evidence>
<dbReference type="PANTHER" id="PTHR24408">
    <property type="entry name" value="ZINC FINGER PROTEIN"/>
    <property type="match status" value="1"/>
</dbReference>
<keyword evidence="4" id="KW-0862">Zinc</keyword>
<keyword evidence="1" id="KW-0479">Metal-binding</keyword>
<dbReference type="PANTHER" id="PTHR24408:SF58">
    <property type="entry name" value="TRANSCRIPTION FACTOR (TFIIIA), PUTATIVE (AFU_ORTHOLOGUE AFUA_1G05150)-RELATED"/>
    <property type="match status" value="1"/>
</dbReference>
<dbReference type="GO" id="GO:0000981">
    <property type="term" value="F:DNA-binding transcription factor activity, RNA polymerase II-specific"/>
    <property type="evidence" value="ECO:0007669"/>
    <property type="project" value="TreeGrafter"/>
</dbReference>
<evidence type="ECO:0000313" key="8">
    <source>
        <dbReference type="EMBL" id="OAD02421.1"/>
    </source>
</evidence>
<dbReference type="InterPro" id="IPR036236">
    <property type="entry name" value="Znf_C2H2_sf"/>
</dbReference>
<evidence type="ECO:0000256" key="6">
    <source>
        <dbReference type="SAM" id="MobiDB-lite"/>
    </source>
</evidence>
<keyword evidence="3 5" id="KW-0863">Zinc-finger</keyword>
<dbReference type="PROSITE" id="PS00028">
    <property type="entry name" value="ZINC_FINGER_C2H2_1"/>
    <property type="match status" value="1"/>
</dbReference>
<accession>A0A168KIA5</accession>
<evidence type="ECO:0000256" key="2">
    <source>
        <dbReference type="ARBA" id="ARBA00022737"/>
    </source>
</evidence>
<evidence type="ECO:0000259" key="7">
    <source>
        <dbReference type="PROSITE" id="PS50157"/>
    </source>
</evidence>
<reference evidence="8 9" key="1">
    <citation type="submission" date="2015-06" db="EMBL/GenBank/DDBJ databases">
        <title>Expansion of signal transduction pathways in fungi by whole-genome duplication.</title>
        <authorList>
            <consortium name="DOE Joint Genome Institute"/>
            <person name="Corrochano L.M."/>
            <person name="Kuo A."/>
            <person name="Marcet-Houben M."/>
            <person name="Polaino S."/>
            <person name="Salamov A."/>
            <person name="Villalobos J.M."/>
            <person name="Alvarez M.I."/>
            <person name="Avalos J."/>
            <person name="Benito E.P."/>
            <person name="Benoit I."/>
            <person name="Burger G."/>
            <person name="Camino L.P."/>
            <person name="Canovas D."/>
            <person name="Cerda-Olmedo E."/>
            <person name="Cheng J.-F."/>
            <person name="Dominguez A."/>
            <person name="Elias M."/>
            <person name="Eslava A.P."/>
            <person name="Glaser F."/>
            <person name="Grimwood J."/>
            <person name="Gutierrez G."/>
            <person name="Heitman J."/>
            <person name="Henrissat B."/>
            <person name="Iturriaga E.A."/>
            <person name="Lang B.F."/>
            <person name="Lavin J.L."/>
            <person name="Lee S."/>
            <person name="Li W."/>
            <person name="Lindquist E."/>
            <person name="Lopez-Garcia S."/>
            <person name="Luque E.M."/>
            <person name="Marcos A.T."/>
            <person name="Martin J."/>
            <person name="Mccluskey K."/>
            <person name="Medina H.R."/>
            <person name="Miralles-Duran A."/>
            <person name="Miyazaki A."/>
            <person name="Munoz-Torres E."/>
            <person name="Oguiza J.A."/>
            <person name="Ohm R."/>
            <person name="Olmedo M."/>
            <person name="Orejas M."/>
            <person name="Ortiz-Castellanos L."/>
            <person name="Pisabarro A.G."/>
            <person name="Rodriguez-Romero J."/>
            <person name="Ruiz-Herrera J."/>
            <person name="Ruiz-Vazquez R."/>
            <person name="Sanz C."/>
            <person name="Schackwitz W."/>
            <person name="Schmutz J."/>
            <person name="Shahriari M."/>
            <person name="Shelest E."/>
            <person name="Silva-Franco F."/>
            <person name="Soanes D."/>
            <person name="Syed K."/>
            <person name="Tagua V.G."/>
            <person name="Talbot N.J."/>
            <person name="Thon M."/>
            <person name="De Vries R.P."/>
            <person name="Wiebenga A."/>
            <person name="Yadav J.S."/>
            <person name="Braun E.L."/>
            <person name="Baker S."/>
            <person name="Garre V."/>
            <person name="Horwitz B."/>
            <person name="Torres-Martinez S."/>
            <person name="Idnurm A."/>
            <person name="Herrera-Estrella A."/>
            <person name="Gabaldon T."/>
            <person name="Grigoriev I.V."/>
        </authorList>
    </citation>
    <scope>NUCLEOTIDE SEQUENCE [LARGE SCALE GENOMIC DNA]</scope>
    <source>
        <strain evidence="8 9">CBS 277.49</strain>
    </source>
</reference>
<dbReference type="VEuPathDB" id="FungiDB:MUCCIDRAFT_164349"/>
<organism evidence="8 9">
    <name type="scientific">Mucor lusitanicus CBS 277.49</name>
    <dbReference type="NCBI Taxonomy" id="747725"/>
    <lineage>
        <taxon>Eukaryota</taxon>
        <taxon>Fungi</taxon>
        <taxon>Fungi incertae sedis</taxon>
        <taxon>Mucoromycota</taxon>
        <taxon>Mucoromycotina</taxon>
        <taxon>Mucoromycetes</taxon>
        <taxon>Mucorales</taxon>
        <taxon>Mucorineae</taxon>
        <taxon>Mucoraceae</taxon>
        <taxon>Mucor</taxon>
    </lineage>
</organism>
<dbReference type="STRING" id="747725.A0A168KIA5"/>
<sequence length="246" mass="27972">MNYLYYNQFFTANNNNEDPLMANYYYYYDNISTSPHQQNNNAVIKQQQDLIPAALFQYNNDYANVLQDDGFSIASYPIVPDLHVAAAAIAPPPAPFSVASTTAATYLQVDQTQQQQFFYQSDASPQLSECFSTSSTNSNGFSMCYYPQDPAFMGSLFPPVMESNSSNHDNASTGSSKKKRKTTSLTDKRHICPVCSHRSKRKHNLVEHMLTHNPHRPKSFLCGHCARPFARKYDMKRHEKIHTRSI</sequence>
<dbReference type="PROSITE" id="PS50157">
    <property type="entry name" value="ZINC_FINGER_C2H2_2"/>
    <property type="match status" value="2"/>
</dbReference>
<keyword evidence="2" id="KW-0677">Repeat</keyword>
<feature type="compositionally biased region" description="Polar residues" evidence="6">
    <location>
        <begin position="162"/>
        <end position="171"/>
    </location>
</feature>
<dbReference type="OrthoDB" id="8117402at2759"/>
<dbReference type="GO" id="GO:0008270">
    <property type="term" value="F:zinc ion binding"/>
    <property type="evidence" value="ECO:0007669"/>
    <property type="project" value="UniProtKB-KW"/>
</dbReference>
<dbReference type="AlphaFoldDB" id="A0A168KIA5"/>
<dbReference type="EMBL" id="AMYB01000005">
    <property type="protein sequence ID" value="OAD02421.1"/>
    <property type="molecule type" value="Genomic_DNA"/>
</dbReference>
<evidence type="ECO:0000256" key="5">
    <source>
        <dbReference type="PROSITE-ProRule" id="PRU00042"/>
    </source>
</evidence>
<dbReference type="GO" id="GO:0005634">
    <property type="term" value="C:nucleus"/>
    <property type="evidence" value="ECO:0007669"/>
    <property type="project" value="TreeGrafter"/>
</dbReference>
<comment type="caution">
    <text evidence="8">The sequence shown here is derived from an EMBL/GenBank/DDBJ whole genome shotgun (WGS) entry which is preliminary data.</text>
</comment>
<gene>
    <name evidence="8" type="ORF">MUCCIDRAFT_164349</name>
</gene>
<dbReference type="Gene3D" id="3.30.160.60">
    <property type="entry name" value="Classic Zinc Finger"/>
    <property type="match status" value="1"/>
</dbReference>
<name>A0A168KIA5_MUCCL</name>
<dbReference type="SUPFAM" id="SSF57667">
    <property type="entry name" value="beta-beta-alpha zinc fingers"/>
    <property type="match status" value="1"/>
</dbReference>
<proteinExistence type="predicted"/>
<protein>
    <submittedName>
        <fullName evidence="8">C2H2-type zinc finger transcription factor</fullName>
    </submittedName>
</protein>
<feature type="domain" description="C2H2-type" evidence="7">
    <location>
        <begin position="220"/>
        <end position="246"/>
    </location>
</feature>
<dbReference type="GO" id="GO:0043565">
    <property type="term" value="F:sequence-specific DNA binding"/>
    <property type="evidence" value="ECO:0007669"/>
    <property type="project" value="TreeGrafter"/>
</dbReference>
<dbReference type="InterPro" id="IPR013087">
    <property type="entry name" value="Znf_C2H2_type"/>
</dbReference>
<feature type="domain" description="C2H2-type" evidence="7">
    <location>
        <begin position="190"/>
        <end position="217"/>
    </location>
</feature>
<dbReference type="Proteomes" id="UP000077051">
    <property type="component" value="Unassembled WGS sequence"/>
</dbReference>